<dbReference type="OrthoDB" id="10279222at2759"/>
<dbReference type="GeneID" id="92365837"/>
<accession>A0A1J4MWQ6</accession>
<gene>
    <name evidence="1" type="ORF">cand_016520</name>
</gene>
<dbReference type="AlphaFoldDB" id="A0A1J4MWQ6"/>
<proteinExistence type="predicted"/>
<protein>
    <submittedName>
        <fullName evidence="1">Uncharacterized protein</fullName>
    </submittedName>
</protein>
<reference evidence="1 2" key="1">
    <citation type="submission" date="2016-10" db="EMBL/GenBank/DDBJ databases">
        <title>Reductive evolution of mitochondrial metabolism and differential evolution of invasion-related proteins in Cryptosporidium.</title>
        <authorList>
            <person name="Liu S."/>
            <person name="Roellig D.M."/>
            <person name="Guo Y."/>
            <person name="Li N."/>
            <person name="Frace M.A."/>
            <person name="Tang K."/>
            <person name="Zhang L."/>
            <person name="Feng Y."/>
            <person name="Xiao L."/>
        </authorList>
    </citation>
    <scope>NUCLEOTIDE SEQUENCE [LARGE SCALE GENOMIC DNA]</scope>
    <source>
        <strain evidence="1">30847</strain>
    </source>
</reference>
<organism evidence="1 2">
    <name type="scientific">Cryptosporidium andersoni</name>
    <dbReference type="NCBI Taxonomy" id="117008"/>
    <lineage>
        <taxon>Eukaryota</taxon>
        <taxon>Sar</taxon>
        <taxon>Alveolata</taxon>
        <taxon>Apicomplexa</taxon>
        <taxon>Conoidasida</taxon>
        <taxon>Coccidia</taxon>
        <taxon>Eucoccidiorida</taxon>
        <taxon>Eimeriorina</taxon>
        <taxon>Cryptosporidiidae</taxon>
        <taxon>Cryptosporidium</taxon>
    </lineage>
</organism>
<evidence type="ECO:0000313" key="2">
    <source>
        <dbReference type="Proteomes" id="UP000186804"/>
    </source>
</evidence>
<dbReference type="VEuPathDB" id="CryptoDB:cand_016520"/>
<keyword evidence="2" id="KW-1185">Reference proteome</keyword>
<evidence type="ECO:0000313" key="1">
    <source>
        <dbReference type="EMBL" id="OII77492.1"/>
    </source>
</evidence>
<sequence>MINDQTLTEFICRLRTLVDLSLGKFLDSFENSINTRNRNIESDLIDTEIEKCELYDELFTELKDLLEVNNQVYKDILCNLSDIDATMYSDLLKFDNFLQLIDAFIETIRRCIQYGQINSSDQIKALKVTLEYMESPLYKMTNK</sequence>
<dbReference type="RefSeq" id="XP_067069338.1">
    <property type="nucleotide sequence ID" value="XM_067211886.1"/>
</dbReference>
<dbReference type="Proteomes" id="UP000186804">
    <property type="component" value="Unassembled WGS sequence"/>
</dbReference>
<dbReference type="EMBL" id="LRBS01000034">
    <property type="protein sequence ID" value="OII77492.1"/>
    <property type="molecule type" value="Genomic_DNA"/>
</dbReference>
<name>A0A1J4MWQ6_9CRYT</name>
<comment type="caution">
    <text evidence="1">The sequence shown here is derived from an EMBL/GenBank/DDBJ whole genome shotgun (WGS) entry which is preliminary data.</text>
</comment>